<gene>
    <name evidence="2" type="ORF">PbB2_01447</name>
</gene>
<sequence length="226" mass="25126">MPSPEVANKVRDAITALKGADLKDPRLGEVLNLASQMSEAMQMFFSSLDRSLFDEMRYISSYIQRTRLEISNLRPNDLSEDRIPGAGAELHAVVQHTAEATNTIMAVAEEVMAADTSDPDAYQALVNEKMMEIFEACTFQDITGQRIKKVVDTLTHIEQRLERFANVMGVEDAELEETLEDRRRKENLLNGPALNGPEVAQDEIDALFGSEGGESMDQADLDKLFG</sequence>
<dbReference type="Pfam" id="PF04344">
    <property type="entry name" value="CheZ"/>
    <property type="match status" value="1"/>
</dbReference>
<dbReference type="InterPro" id="IPR007439">
    <property type="entry name" value="Chemotax_Pase_CheZ"/>
</dbReference>
<dbReference type="GO" id="GO:0050920">
    <property type="term" value="P:regulation of chemotaxis"/>
    <property type="evidence" value="ECO:0007669"/>
    <property type="project" value="InterPro"/>
</dbReference>
<dbReference type="AlphaFoldDB" id="A0A2P2E9Q4"/>
<dbReference type="RefSeq" id="WP_108984663.1">
    <property type="nucleotide sequence ID" value="NZ_BFBR01000004.1"/>
</dbReference>
<dbReference type="SUPFAM" id="SSF75708">
    <property type="entry name" value="Chemotaxis phosphatase CheZ"/>
    <property type="match status" value="1"/>
</dbReference>
<organism evidence="2 3">
    <name type="scientific">Candidatus Phycosocius bacilliformis</name>
    <dbReference type="NCBI Taxonomy" id="1445552"/>
    <lineage>
        <taxon>Bacteria</taxon>
        <taxon>Pseudomonadati</taxon>
        <taxon>Pseudomonadota</taxon>
        <taxon>Alphaproteobacteria</taxon>
        <taxon>Caulobacterales</taxon>
        <taxon>Caulobacterales incertae sedis</taxon>
        <taxon>Candidatus Phycosocius</taxon>
    </lineage>
</organism>
<keyword evidence="3" id="KW-1185">Reference proteome</keyword>
<name>A0A2P2E9Q4_9PROT</name>
<dbReference type="OrthoDB" id="5455460at2"/>
<dbReference type="EMBL" id="BFBR01000004">
    <property type="protein sequence ID" value="GBF57778.1"/>
    <property type="molecule type" value="Genomic_DNA"/>
</dbReference>
<comment type="caution">
    <text evidence="2">The sequence shown here is derived from an EMBL/GenBank/DDBJ whole genome shotgun (WGS) entry which is preliminary data.</text>
</comment>
<feature type="region of interest" description="Disordered" evidence="1">
    <location>
        <begin position="207"/>
        <end position="226"/>
    </location>
</feature>
<dbReference type="Gene3D" id="1.10.287.500">
    <property type="entry name" value="Helix hairpin bin"/>
    <property type="match status" value="1"/>
</dbReference>
<proteinExistence type="predicted"/>
<evidence type="ECO:0000313" key="3">
    <source>
        <dbReference type="Proteomes" id="UP000245086"/>
    </source>
</evidence>
<evidence type="ECO:0000313" key="2">
    <source>
        <dbReference type="EMBL" id="GBF57778.1"/>
    </source>
</evidence>
<dbReference type="GO" id="GO:0003824">
    <property type="term" value="F:catalytic activity"/>
    <property type="evidence" value="ECO:0007669"/>
    <property type="project" value="InterPro"/>
</dbReference>
<accession>A0A2P2E9Q4</accession>
<dbReference type="Proteomes" id="UP000245086">
    <property type="component" value="Unassembled WGS sequence"/>
</dbReference>
<protein>
    <submittedName>
        <fullName evidence="2">Uncharacterized protein</fullName>
    </submittedName>
</protein>
<reference evidence="2 3" key="1">
    <citation type="journal article" date="2018" name="Genome Announc.">
        <title>Draft Genome Sequence of "Candidatus Phycosocius bacilliformis," an Alphaproteobacterial Ectosymbiont of the Hydrocarbon-Producing Green Alga Botryococcus braunii.</title>
        <authorList>
            <person name="Tanabe Y."/>
            <person name="Yamaguchi H."/>
            <person name="Watanabe M.M."/>
        </authorList>
    </citation>
    <scope>NUCLEOTIDE SEQUENCE [LARGE SCALE GENOMIC DNA]</scope>
    <source>
        <strain evidence="2 3">BOTRYCO-2</strain>
    </source>
</reference>
<evidence type="ECO:0000256" key="1">
    <source>
        <dbReference type="SAM" id="MobiDB-lite"/>
    </source>
</evidence>
<dbReference type="GO" id="GO:0009288">
    <property type="term" value="C:bacterial-type flagellum"/>
    <property type="evidence" value="ECO:0007669"/>
    <property type="project" value="InterPro"/>
</dbReference>